<dbReference type="STRING" id="326424.FRAAL2653"/>
<dbReference type="InterPro" id="IPR013762">
    <property type="entry name" value="Integrase-like_cat_sf"/>
</dbReference>
<dbReference type="HOGENOM" id="CLU_955634_0_0_11"/>
<dbReference type="SUPFAM" id="SSF56349">
    <property type="entry name" value="DNA breaking-rejoining enzymes"/>
    <property type="match status" value="1"/>
</dbReference>
<feature type="region of interest" description="Disordered" evidence="2">
    <location>
        <begin position="229"/>
        <end position="251"/>
    </location>
</feature>
<evidence type="ECO:0000256" key="2">
    <source>
        <dbReference type="SAM" id="MobiDB-lite"/>
    </source>
</evidence>
<reference evidence="3 4" key="1">
    <citation type="journal article" date="2007" name="Genome Res.">
        <title>Genome characteristics of facultatively symbiotic Frankia sp. strains reflect host range and host plant biogeography.</title>
        <authorList>
            <person name="Normand P."/>
            <person name="Lapierre P."/>
            <person name="Tisa L.S."/>
            <person name="Gogarten J.P."/>
            <person name="Alloisio N."/>
            <person name="Bagnarol E."/>
            <person name="Bassi C.A."/>
            <person name="Berry A.M."/>
            <person name="Bickhart D.M."/>
            <person name="Choisne N."/>
            <person name="Couloux A."/>
            <person name="Cournoyer B."/>
            <person name="Cruveiller S."/>
            <person name="Daubin V."/>
            <person name="Demange N."/>
            <person name="Francino M.P."/>
            <person name="Goltsman E."/>
            <person name="Huang Y."/>
            <person name="Kopp O.R."/>
            <person name="Labarre L."/>
            <person name="Lapidus A."/>
            <person name="Lavire C."/>
            <person name="Marechal J."/>
            <person name="Martinez M."/>
            <person name="Mastronunzio J.E."/>
            <person name="Mullin B.C."/>
            <person name="Niemann J."/>
            <person name="Pujic P."/>
            <person name="Rawnsley T."/>
            <person name="Rouy Z."/>
            <person name="Schenowitz C."/>
            <person name="Sellstedt A."/>
            <person name="Tavares F."/>
            <person name="Tomkins J.P."/>
            <person name="Vallenet D."/>
            <person name="Valverde C."/>
            <person name="Wall L.G."/>
            <person name="Wang Y."/>
            <person name="Medigue C."/>
            <person name="Benson D.R."/>
        </authorList>
    </citation>
    <scope>NUCLEOTIDE SEQUENCE [LARGE SCALE GENOMIC DNA]</scope>
    <source>
        <strain evidence="4">DSM 45986 / CECT 9034 / ACN14a</strain>
    </source>
</reference>
<dbReference type="Gene3D" id="1.10.443.10">
    <property type="entry name" value="Intergrase catalytic core"/>
    <property type="match status" value="1"/>
</dbReference>
<organism evidence="3 4">
    <name type="scientific">Frankia alni (strain DSM 45986 / CECT 9034 / ACN14a)</name>
    <dbReference type="NCBI Taxonomy" id="326424"/>
    <lineage>
        <taxon>Bacteria</taxon>
        <taxon>Bacillati</taxon>
        <taxon>Actinomycetota</taxon>
        <taxon>Actinomycetes</taxon>
        <taxon>Frankiales</taxon>
        <taxon>Frankiaceae</taxon>
        <taxon>Frankia</taxon>
    </lineage>
</organism>
<sequence length="291" mass="32134">MARGFTDAKWEERQAPGSRRSIAQGLGIVTDALFDAPVPAEFAELVREALAGWSFNTGARTVTGRDGRSREATPPAGWAGVLDWMERHSRPVTDLADPEVARAALGALSRRMDGRPAVGNTIVRRRQVFEMAIKYAIARGDLDVNPLVGLDWRPPRKLVAVDRRVVINADQARRLFAAVAENAPDLEAFYATIYHAALRPGELQELRLDQLTLPASGWGEALVDANNPEISPRWSDAPEGPRQPRELKHRAKGEVRPVPLNPPLVAILRRHIDTFGVTADGRLFRSERTGR</sequence>
<dbReference type="GO" id="GO:0015074">
    <property type="term" value="P:DNA integration"/>
    <property type="evidence" value="ECO:0007669"/>
    <property type="project" value="InterPro"/>
</dbReference>
<proteinExistence type="predicted"/>
<accession>Q0RMF2</accession>
<evidence type="ECO:0000313" key="3">
    <source>
        <dbReference type="EMBL" id="CAJ61299.1"/>
    </source>
</evidence>
<dbReference type="AlphaFoldDB" id="Q0RMF2"/>
<dbReference type="EMBL" id="CT573213">
    <property type="protein sequence ID" value="CAJ61299.1"/>
    <property type="molecule type" value="Genomic_DNA"/>
</dbReference>
<dbReference type="GO" id="GO:0003677">
    <property type="term" value="F:DNA binding"/>
    <property type="evidence" value="ECO:0007669"/>
    <property type="project" value="InterPro"/>
</dbReference>
<dbReference type="Proteomes" id="UP000000657">
    <property type="component" value="Chromosome"/>
</dbReference>
<name>Q0RMF2_FRAAA</name>
<dbReference type="InterPro" id="IPR011010">
    <property type="entry name" value="DNA_brk_join_enz"/>
</dbReference>
<dbReference type="eggNOG" id="COG0582">
    <property type="taxonomic scope" value="Bacteria"/>
</dbReference>
<keyword evidence="4" id="KW-1185">Reference proteome</keyword>
<protein>
    <submittedName>
        <fullName evidence="3">Integrase</fullName>
    </submittedName>
</protein>
<dbReference type="KEGG" id="fal:FRAAL2653"/>
<evidence type="ECO:0000256" key="1">
    <source>
        <dbReference type="ARBA" id="ARBA00023172"/>
    </source>
</evidence>
<gene>
    <name evidence="3" type="primary">int</name>
    <name evidence="3" type="ordered locus">FRAAL2653</name>
</gene>
<dbReference type="GO" id="GO:0006310">
    <property type="term" value="P:DNA recombination"/>
    <property type="evidence" value="ECO:0007669"/>
    <property type="project" value="UniProtKB-KW"/>
</dbReference>
<evidence type="ECO:0000313" key="4">
    <source>
        <dbReference type="Proteomes" id="UP000000657"/>
    </source>
</evidence>
<keyword evidence="1" id="KW-0233">DNA recombination</keyword>